<dbReference type="AlphaFoldDB" id="A0A1K1RDX3"/>
<gene>
    <name evidence="1" type="ORF">SAMN02927921_03459</name>
</gene>
<sequence>MDISVHAAEEALGWIEELSRVGYRGVLNFTLYSHGEWPWRIHIRSFIASPTTGVFFRGDGRGPSLDIGENVTSRVRSTFIVDPMEGMITDPQSRSDFTLFYGTSPVPGQPYVPPRVDEGIPKSRISDKVFSGGTASFDFHHYGKDPLTPGFITPSLDVHSALSVTEDQEKGMLIIKGSFTGDSFPSAEAFVVDQSGMTKVFLGAKQESGGIHSLFGDNKNPLFNVDMQIMFDSNGNFTSVCQGDQTYTIDEWNKYIQDEF</sequence>
<dbReference type="STRING" id="1150368.SAMN02927921_03459"/>
<accession>A0A1K1RDX3</accession>
<protein>
    <submittedName>
        <fullName evidence="1">Uncharacterized protein</fullName>
    </submittedName>
</protein>
<dbReference type="OrthoDB" id="1256414at2"/>
<evidence type="ECO:0000313" key="1">
    <source>
        <dbReference type="EMBL" id="SFW70383.1"/>
    </source>
</evidence>
<keyword evidence="2" id="KW-1185">Reference proteome</keyword>
<dbReference type="EMBL" id="FPJE01000023">
    <property type="protein sequence ID" value="SFW70383.1"/>
    <property type="molecule type" value="Genomic_DNA"/>
</dbReference>
<proteinExistence type="predicted"/>
<organism evidence="1 2">
    <name type="scientific">Sinomicrobium oceani</name>
    <dbReference type="NCBI Taxonomy" id="1150368"/>
    <lineage>
        <taxon>Bacteria</taxon>
        <taxon>Pseudomonadati</taxon>
        <taxon>Bacteroidota</taxon>
        <taxon>Flavobacteriia</taxon>
        <taxon>Flavobacteriales</taxon>
        <taxon>Flavobacteriaceae</taxon>
        <taxon>Sinomicrobium</taxon>
    </lineage>
</organism>
<reference evidence="1 2" key="1">
    <citation type="submission" date="2016-11" db="EMBL/GenBank/DDBJ databases">
        <authorList>
            <person name="Jaros S."/>
            <person name="Januszkiewicz K."/>
            <person name="Wedrychowicz H."/>
        </authorList>
    </citation>
    <scope>NUCLEOTIDE SEQUENCE [LARGE SCALE GENOMIC DNA]</scope>
    <source>
        <strain evidence="1 2">CGMCC 1.12145</strain>
    </source>
</reference>
<evidence type="ECO:0000313" key="2">
    <source>
        <dbReference type="Proteomes" id="UP000182248"/>
    </source>
</evidence>
<name>A0A1K1RDX3_9FLAO</name>
<dbReference type="Proteomes" id="UP000182248">
    <property type="component" value="Unassembled WGS sequence"/>
</dbReference>
<dbReference type="RefSeq" id="WP_072318705.1">
    <property type="nucleotide sequence ID" value="NZ_FPJE01000023.1"/>
</dbReference>